<sequence>MGYCFTWTFNIRLWVVLGSYFFSFWAYFFYGYCLVNVICKEQKLFFFEKVMLIFGPMPRLDKNEVDPEQPIQNWPIFYGLYCNNVEKEDQRSNVGAIETLHGRVKIGAS</sequence>
<dbReference type="AlphaFoldDB" id="A0AAD8KQ60"/>
<keyword evidence="1" id="KW-0812">Transmembrane</keyword>
<name>A0AAD8KQ60_TARER</name>
<accession>A0AAD8KQ60</accession>
<proteinExistence type="predicted"/>
<dbReference type="EMBL" id="JAUHHV010000005">
    <property type="protein sequence ID" value="KAK1425633.1"/>
    <property type="molecule type" value="Genomic_DNA"/>
</dbReference>
<organism evidence="2 3">
    <name type="scientific">Tagetes erecta</name>
    <name type="common">African marigold</name>
    <dbReference type="NCBI Taxonomy" id="13708"/>
    <lineage>
        <taxon>Eukaryota</taxon>
        <taxon>Viridiplantae</taxon>
        <taxon>Streptophyta</taxon>
        <taxon>Embryophyta</taxon>
        <taxon>Tracheophyta</taxon>
        <taxon>Spermatophyta</taxon>
        <taxon>Magnoliopsida</taxon>
        <taxon>eudicotyledons</taxon>
        <taxon>Gunneridae</taxon>
        <taxon>Pentapetalae</taxon>
        <taxon>asterids</taxon>
        <taxon>campanulids</taxon>
        <taxon>Asterales</taxon>
        <taxon>Asteraceae</taxon>
        <taxon>Asteroideae</taxon>
        <taxon>Heliantheae alliance</taxon>
        <taxon>Tageteae</taxon>
        <taxon>Tagetes</taxon>
    </lineage>
</organism>
<evidence type="ECO:0000313" key="3">
    <source>
        <dbReference type="Proteomes" id="UP001229421"/>
    </source>
</evidence>
<evidence type="ECO:0000313" key="2">
    <source>
        <dbReference type="EMBL" id="KAK1425633.1"/>
    </source>
</evidence>
<keyword evidence="3" id="KW-1185">Reference proteome</keyword>
<dbReference type="Proteomes" id="UP001229421">
    <property type="component" value="Unassembled WGS sequence"/>
</dbReference>
<reference evidence="2" key="1">
    <citation type="journal article" date="2023" name="bioRxiv">
        <title>Improved chromosome-level genome assembly for marigold (Tagetes erecta).</title>
        <authorList>
            <person name="Jiang F."/>
            <person name="Yuan L."/>
            <person name="Wang S."/>
            <person name="Wang H."/>
            <person name="Xu D."/>
            <person name="Wang A."/>
            <person name="Fan W."/>
        </authorList>
    </citation>
    <scope>NUCLEOTIDE SEQUENCE</scope>
    <source>
        <strain evidence="2">WSJ</strain>
        <tissue evidence="2">Leaf</tissue>
    </source>
</reference>
<feature type="transmembrane region" description="Helical" evidence="1">
    <location>
        <begin position="20"/>
        <end position="39"/>
    </location>
</feature>
<gene>
    <name evidence="2" type="ORF">QVD17_20988</name>
</gene>
<protein>
    <submittedName>
        <fullName evidence="2">Uncharacterized protein</fullName>
    </submittedName>
</protein>
<comment type="caution">
    <text evidence="2">The sequence shown here is derived from an EMBL/GenBank/DDBJ whole genome shotgun (WGS) entry which is preliminary data.</text>
</comment>
<evidence type="ECO:0000256" key="1">
    <source>
        <dbReference type="SAM" id="Phobius"/>
    </source>
</evidence>
<keyword evidence="1" id="KW-1133">Transmembrane helix</keyword>
<keyword evidence="1" id="KW-0472">Membrane</keyword>